<feature type="binding site" evidence="1">
    <location>
        <position position="86"/>
    </location>
    <ligand>
        <name>Zn(2+)</name>
        <dbReference type="ChEBI" id="CHEBI:29105"/>
    </ligand>
</feature>
<gene>
    <name evidence="3" type="ORF">B0174_03760</name>
</gene>
<dbReference type="InterPro" id="IPR002481">
    <property type="entry name" value="FUR"/>
</dbReference>
<dbReference type="GO" id="GO:0003700">
    <property type="term" value="F:DNA-binding transcription factor activity"/>
    <property type="evidence" value="ECO:0007669"/>
    <property type="project" value="InterPro"/>
</dbReference>
<dbReference type="InterPro" id="IPR036388">
    <property type="entry name" value="WH-like_DNA-bd_sf"/>
</dbReference>
<name>A0A363D2C8_9BACT</name>
<keyword evidence="4" id="KW-1185">Reference proteome</keyword>
<protein>
    <submittedName>
        <fullName evidence="3">Fur family transcriptional regulator</fullName>
    </submittedName>
</protein>
<accession>A0A363D2C8</accession>
<feature type="binding site" evidence="1">
    <location>
        <position position="89"/>
    </location>
    <ligand>
        <name>Zn(2+)</name>
        <dbReference type="ChEBI" id="CHEBI:29105"/>
    </ligand>
</feature>
<organism evidence="3 4">
    <name type="scientific">Arcobacter caeni</name>
    <dbReference type="NCBI Taxonomy" id="1912877"/>
    <lineage>
        <taxon>Bacteria</taxon>
        <taxon>Pseudomonadati</taxon>
        <taxon>Campylobacterota</taxon>
        <taxon>Epsilonproteobacteria</taxon>
        <taxon>Campylobacterales</taxon>
        <taxon>Arcobacteraceae</taxon>
        <taxon>Arcobacter</taxon>
    </lineage>
</organism>
<dbReference type="Pfam" id="PF01475">
    <property type="entry name" value="FUR"/>
    <property type="match status" value="1"/>
</dbReference>
<dbReference type="EMBL" id="MUXE01000004">
    <property type="protein sequence ID" value="PUE65451.1"/>
    <property type="molecule type" value="Genomic_DNA"/>
</dbReference>
<dbReference type="Proteomes" id="UP000251135">
    <property type="component" value="Unassembled WGS sequence"/>
</dbReference>
<proteinExistence type="predicted"/>
<feature type="binding site" evidence="2">
    <location>
        <position position="97"/>
    </location>
    <ligand>
        <name>Fe cation</name>
        <dbReference type="ChEBI" id="CHEBI:24875"/>
    </ligand>
</feature>
<dbReference type="CDD" id="cd07153">
    <property type="entry name" value="Fur_like"/>
    <property type="match status" value="1"/>
</dbReference>
<dbReference type="GO" id="GO:0000976">
    <property type="term" value="F:transcription cis-regulatory region binding"/>
    <property type="evidence" value="ECO:0007669"/>
    <property type="project" value="TreeGrafter"/>
</dbReference>
<dbReference type="SUPFAM" id="SSF46785">
    <property type="entry name" value="Winged helix' DNA-binding domain"/>
    <property type="match status" value="1"/>
</dbReference>
<sequence>MDKITNLTDITNIKLTNARKSILELLINSNKPLSYEDMKDFISMDKATFYRNITIFEEENIINSFESNDKKRYFEIKKNQHSHFICSSCSRIECIHEKLELNLPEYKIENIIIKGICKFCLSKEKI</sequence>
<evidence type="ECO:0000256" key="1">
    <source>
        <dbReference type="PIRSR" id="PIRSR602481-1"/>
    </source>
</evidence>
<reference evidence="3 4" key="1">
    <citation type="submission" date="2017-02" db="EMBL/GenBank/DDBJ databases">
        <title>Arcobacter caeni sp. nov, a new Arcobacter species isolated from reclaimed water.</title>
        <authorList>
            <person name="Figueras M.J."/>
            <person name="Perez-Cataluna A."/>
            <person name="Salas-Masso N."/>
        </authorList>
    </citation>
    <scope>NUCLEOTIDE SEQUENCE [LARGE SCALE GENOMIC DNA]</scope>
    <source>
        <strain evidence="3 4">RW17-10</strain>
    </source>
</reference>
<keyword evidence="1" id="KW-0479">Metal-binding</keyword>
<dbReference type="GO" id="GO:1900376">
    <property type="term" value="P:regulation of secondary metabolite biosynthetic process"/>
    <property type="evidence" value="ECO:0007669"/>
    <property type="project" value="TreeGrafter"/>
</dbReference>
<comment type="cofactor">
    <cofactor evidence="1">
        <name>Zn(2+)</name>
        <dbReference type="ChEBI" id="CHEBI:29105"/>
    </cofactor>
    <text evidence="1">Binds 1 zinc ion per subunit.</text>
</comment>
<feature type="binding site" evidence="1">
    <location>
        <position position="120"/>
    </location>
    <ligand>
        <name>Zn(2+)</name>
        <dbReference type="ChEBI" id="CHEBI:29105"/>
    </ligand>
</feature>
<dbReference type="PANTHER" id="PTHR33202:SF7">
    <property type="entry name" value="FERRIC UPTAKE REGULATION PROTEIN"/>
    <property type="match status" value="1"/>
</dbReference>
<dbReference type="GO" id="GO:0045892">
    <property type="term" value="P:negative regulation of DNA-templated transcription"/>
    <property type="evidence" value="ECO:0007669"/>
    <property type="project" value="TreeGrafter"/>
</dbReference>
<evidence type="ECO:0000256" key="2">
    <source>
        <dbReference type="PIRSR" id="PIRSR602481-2"/>
    </source>
</evidence>
<evidence type="ECO:0000313" key="4">
    <source>
        <dbReference type="Proteomes" id="UP000251135"/>
    </source>
</evidence>
<dbReference type="OrthoDB" id="8659436at2"/>
<keyword evidence="2" id="KW-0408">Iron</keyword>
<dbReference type="AlphaFoldDB" id="A0A363D2C8"/>
<keyword evidence="1" id="KW-0862">Zinc</keyword>
<dbReference type="RefSeq" id="WP_108558321.1">
    <property type="nucleotide sequence ID" value="NZ_MUXE01000004.1"/>
</dbReference>
<comment type="caution">
    <text evidence="3">The sequence shown here is derived from an EMBL/GenBank/DDBJ whole genome shotgun (WGS) entry which is preliminary data.</text>
</comment>
<dbReference type="PANTHER" id="PTHR33202">
    <property type="entry name" value="ZINC UPTAKE REGULATION PROTEIN"/>
    <property type="match status" value="1"/>
</dbReference>
<evidence type="ECO:0000313" key="3">
    <source>
        <dbReference type="EMBL" id="PUE65451.1"/>
    </source>
</evidence>
<comment type="cofactor">
    <cofactor evidence="2">
        <name>Mn(2+)</name>
        <dbReference type="ChEBI" id="CHEBI:29035"/>
    </cofactor>
    <cofactor evidence="2">
        <name>Fe(2+)</name>
        <dbReference type="ChEBI" id="CHEBI:29033"/>
    </cofactor>
    <text evidence="2">Binds 1 Mn(2+) or Fe(2+) ion per subunit.</text>
</comment>
<dbReference type="Gene3D" id="1.10.10.10">
    <property type="entry name" value="Winged helix-like DNA-binding domain superfamily/Winged helix DNA-binding domain"/>
    <property type="match status" value="1"/>
</dbReference>
<dbReference type="InterPro" id="IPR036390">
    <property type="entry name" value="WH_DNA-bd_sf"/>
</dbReference>
<feature type="binding site" evidence="1">
    <location>
        <position position="117"/>
    </location>
    <ligand>
        <name>Zn(2+)</name>
        <dbReference type="ChEBI" id="CHEBI:29105"/>
    </ligand>
</feature>
<dbReference type="GO" id="GO:0008270">
    <property type="term" value="F:zinc ion binding"/>
    <property type="evidence" value="ECO:0007669"/>
    <property type="project" value="TreeGrafter"/>
</dbReference>